<dbReference type="PANTHER" id="PTHR31121:SF6">
    <property type="entry name" value="ALPHA-1,2 MANNOSYLTRANSFERASE KTR1"/>
    <property type="match status" value="1"/>
</dbReference>
<dbReference type="PIRSF" id="PIRSF018153">
    <property type="entry name" value="Glyco_trans_15"/>
    <property type="match status" value="1"/>
</dbReference>
<dbReference type="GO" id="GO:0000032">
    <property type="term" value="P:cell wall mannoprotein biosynthetic process"/>
    <property type="evidence" value="ECO:0007669"/>
    <property type="project" value="TreeGrafter"/>
</dbReference>
<evidence type="ECO:0000256" key="5">
    <source>
        <dbReference type="ARBA" id="ARBA00022968"/>
    </source>
</evidence>
<accession>A0A9W6WB94</accession>
<comment type="similarity">
    <text evidence="2">Belongs to the glycosyltransferase 15 family.</text>
</comment>
<evidence type="ECO:0000256" key="6">
    <source>
        <dbReference type="PIRSR" id="PIRSR018153-1"/>
    </source>
</evidence>
<keyword evidence="3" id="KW-0328">Glycosyltransferase</keyword>
<dbReference type="GO" id="GO:0016020">
    <property type="term" value="C:membrane"/>
    <property type="evidence" value="ECO:0007669"/>
    <property type="project" value="UniProtKB-SubCell"/>
</dbReference>
<evidence type="ECO:0000313" key="8">
    <source>
        <dbReference type="Proteomes" id="UP001165120"/>
    </source>
</evidence>
<dbReference type="InterPro" id="IPR029044">
    <property type="entry name" value="Nucleotide-diphossugar_trans"/>
</dbReference>
<evidence type="ECO:0000256" key="3">
    <source>
        <dbReference type="ARBA" id="ARBA00022676"/>
    </source>
</evidence>
<organism evidence="7 8">
    <name type="scientific">Candida boidinii</name>
    <name type="common">Yeast</name>
    <dbReference type="NCBI Taxonomy" id="5477"/>
    <lineage>
        <taxon>Eukaryota</taxon>
        <taxon>Fungi</taxon>
        <taxon>Dikarya</taxon>
        <taxon>Ascomycota</taxon>
        <taxon>Saccharomycotina</taxon>
        <taxon>Pichiomycetes</taxon>
        <taxon>Pichiales</taxon>
        <taxon>Pichiaceae</taxon>
        <taxon>Ogataea</taxon>
        <taxon>Ogataea/Candida clade</taxon>
    </lineage>
</organism>
<dbReference type="Pfam" id="PF01793">
    <property type="entry name" value="Glyco_transf_15"/>
    <property type="match status" value="1"/>
</dbReference>
<evidence type="ECO:0000256" key="1">
    <source>
        <dbReference type="ARBA" id="ARBA00004606"/>
    </source>
</evidence>
<feature type="active site" description="Nucleophile" evidence="6">
    <location>
        <position position="323"/>
    </location>
</feature>
<keyword evidence="5" id="KW-0812">Transmembrane</keyword>
<reference evidence="7" key="1">
    <citation type="submission" date="2023-04" db="EMBL/GenBank/DDBJ databases">
        <title>Candida boidinii NBRC 10035.</title>
        <authorList>
            <person name="Ichikawa N."/>
            <person name="Sato H."/>
            <person name="Tonouchi N."/>
        </authorList>
    </citation>
    <scope>NUCLEOTIDE SEQUENCE</scope>
    <source>
        <strain evidence="7">NBRC 10035</strain>
    </source>
</reference>
<dbReference type="GO" id="GO:0006493">
    <property type="term" value="P:protein O-linked glycosylation"/>
    <property type="evidence" value="ECO:0007669"/>
    <property type="project" value="TreeGrafter"/>
</dbReference>
<dbReference type="Proteomes" id="UP001165120">
    <property type="component" value="Unassembled WGS sequence"/>
</dbReference>
<name>A0A9W6WB94_CANBO</name>
<dbReference type="SUPFAM" id="SSF53448">
    <property type="entry name" value="Nucleotide-diphospho-sugar transferases"/>
    <property type="match status" value="1"/>
</dbReference>
<dbReference type="GO" id="GO:0005794">
    <property type="term" value="C:Golgi apparatus"/>
    <property type="evidence" value="ECO:0007669"/>
    <property type="project" value="TreeGrafter"/>
</dbReference>
<evidence type="ECO:0000313" key="7">
    <source>
        <dbReference type="EMBL" id="GME73981.1"/>
    </source>
</evidence>
<keyword evidence="4" id="KW-0808">Transferase</keyword>
<comment type="caution">
    <text evidence="7">The sequence shown here is derived from an EMBL/GenBank/DDBJ whole genome shotgun (WGS) entry which is preliminary data.</text>
</comment>
<sequence>MTKSKIRFNILLLVILLILVASIYKMRHYDDLDILNSATAAKFYSNKDSTKDPLPTATAATSGQIAELETDPVNELLSKVEKLIDSKNADFYEQQVQKLDQHKNLENEISYQRQNATILTLCRNEDLYSILTSIRELEDRFNNKFHYDWVFLNNEEFSDEFKLKTSNTISGKTKYGVIPKEHWSYPDDIDLTKAAEKRKELAGKGVIYASSESYRHMCRFNSGFFYKHPILKDYKYYWRVEPDVKFYCDINTDPFKYMADHKKTYGFTISIHEFGLTIPTLWETTRSFLEAHPNYIAKDNLMKFISNDDGLTYNLCHFWSNFEIADMDFWRSEAYEAYFNHLDKSGGFFYERWGDAPVHSIAAALFLQKDEIHYFEDIAYRHGVYGMCPIDESIWLNNNCNCNPSDDFTFQKYSCGVEYYDSQGLTKPKDWEAHNI</sequence>
<dbReference type="InterPro" id="IPR002685">
    <property type="entry name" value="Glyco_trans_15"/>
</dbReference>
<dbReference type="PANTHER" id="PTHR31121">
    <property type="entry name" value="ALPHA-1,2 MANNOSYLTRANSFERASE KTR1"/>
    <property type="match status" value="1"/>
</dbReference>
<dbReference type="EMBL" id="BSXN01001658">
    <property type="protein sequence ID" value="GME73981.1"/>
    <property type="molecule type" value="Genomic_DNA"/>
</dbReference>
<dbReference type="AlphaFoldDB" id="A0A9W6WB94"/>
<evidence type="ECO:0000256" key="4">
    <source>
        <dbReference type="ARBA" id="ARBA00022679"/>
    </source>
</evidence>
<keyword evidence="8" id="KW-1185">Reference proteome</keyword>
<gene>
    <name evidence="7" type="ORF">Cboi02_000424600</name>
</gene>
<dbReference type="GO" id="GO:0006487">
    <property type="term" value="P:protein N-linked glycosylation"/>
    <property type="evidence" value="ECO:0007669"/>
    <property type="project" value="TreeGrafter"/>
</dbReference>
<protein>
    <submittedName>
        <fullName evidence="7">Unnamed protein product</fullName>
    </submittedName>
</protein>
<dbReference type="FunFam" id="3.90.550.10:FF:000051">
    <property type="entry name" value="Alpha-1,2-mannosyltransferase (Ktr4)"/>
    <property type="match status" value="1"/>
</dbReference>
<dbReference type="GO" id="GO:0000026">
    <property type="term" value="F:alpha-1,2-mannosyltransferase activity"/>
    <property type="evidence" value="ECO:0007669"/>
    <property type="project" value="TreeGrafter"/>
</dbReference>
<proteinExistence type="inferred from homology"/>
<evidence type="ECO:0000256" key="2">
    <source>
        <dbReference type="ARBA" id="ARBA00007677"/>
    </source>
</evidence>
<dbReference type="Gene3D" id="3.90.550.10">
    <property type="entry name" value="Spore Coat Polysaccharide Biosynthesis Protein SpsA, Chain A"/>
    <property type="match status" value="1"/>
</dbReference>
<comment type="subcellular location">
    <subcellularLocation>
        <location evidence="1">Membrane</location>
        <topology evidence="1">Single-pass type II membrane protein</topology>
    </subcellularLocation>
</comment>
<keyword evidence="5" id="KW-0735">Signal-anchor</keyword>